<dbReference type="InterPro" id="IPR001719">
    <property type="entry name" value="AP_endonuc_2"/>
</dbReference>
<dbReference type="GO" id="GO:0008270">
    <property type="term" value="F:zinc ion binding"/>
    <property type="evidence" value="ECO:0007669"/>
    <property type="project" value="InterPro"/>
</dbReference>
<dbReference type="AlphaFoldDB" id="A0A8C8GAR2"/>
<dbReference type="InterPro" id="IPR036237">
    <property type="entry name" value="Xyl_isomerase-like_sf"/>
</dbReference>
<dbReference type="GeneTree" id="ENSGT01010000226722"/>
<dbReference type="GO" id="GO:0005634">
    <property type="term" value="C:nucleus"/>
    <property type="evidence" value="ECO:0007669"/>
    <property type="project" value="TreeGrafter"/>
</dbReference>
<dbReference type="GO" id="GO:0003677">
    <property type="term" value="F:DNA binding"/>
    <property type="evidence" value="ECO:0007669"/>
    <property type="project" value="InterPro"/>
</dbReference>
<sequence length="289" mass="31819">MAFVVLYDSHISSYWALNSLGVNIGKYIDKSHLVFERFTQLPVCHARLSLHKTQPLFSVITTHTVATLLCIKKAQYGIILHLPPQGGIWKAVGASTDMGGCSFSLFLASQSSWKNTAPELSAAAQFQEECAQQEDEKCATQCSRPEPENFHPGSSLGCITTQHYLENIAQAINHALPGCVWTLFNFFSMNDKLIIIMSSHPTPPLSPPGYDLSAEGGVKSMLEEFDQTVGLDYLRLGCHLDRLGDIRQGQTGISAFRDIVNELTLDNLPLILVTSGCPGFEYKIKHSES</sequence>
<dbReference type="GO" id="GO:0003906">
    <property type="term" value="F:DNA-(apurinic or apyrimidinic site) endonuclease activity"/>
    <property type="evidence" value="ECO:0007669"/>
    <property type="project" value="TreeGrafter"/>
</dbReference>
<reference evidence="1" key="2">
    <citation type="submission" date="2025-09" db="UniProtKB">
        <authorList>
            <consortium name="Ensembl"/>
        </authorList>
    </citation>
    <scope>IDENTIFICATION</scope>
</reference>
<organism evidence="1 2">
    <name type="scientific">Oncorhynchus tshawytscha</name>
    <name type="common">Chinook salmon</name>
    <name type="synonym">Salmo tshawytscha</name>
    <dbReference type="NCBI Taxonomy" id="74940"/>
    <lineage>
        <taxon>Eukaryota</taxon>
        <taxon>Metazoa</taxon>
        <taxon>Chordata</taxon>
        <taxon>Craniata</taxon>
        <taxon>Vertebrata</taxon>
        <taxon>Euteleostomi</taxon>
        <taxon>Actinopterygii</taxon>
        <taxon>Neopterygii</taxon>
        <taxon>Teleostei</taxon>
        <taxon>Protacanthopterygii</taxon>
        <taxon>Salmoniformes</taxon>
        <taxon>Salmonidae</taxon>
        <taxon>Salmoninae</taxon>
        <taxon>Oncorhynchus</taxon>
    </lineage>
</organism>
<name>A0A8C8GAR2_ONCTS</name>
<dbReference type="GO" id="GO:0005739">
    <property type="term" value="C:mitochondrion"/>
    <property type="evidence" value="ECO:0007669"/>
    <property type="project" value="TreeGrafter"/>
</dbReference>
<dbReference type="Ensembl" id="ENSOTST00005051716.2">
    <property type="protein sequence ID" value="ENSOTSP00005047567.2"/>
    <property type="gene ID" value="ENSOTSG00005023039.2"/>
</dbReference>
<dbReference type="Gene3D" id="3.20.20.150">
    <property type="entry name" value="Divalent-metal-dependent TIM barrel enzymes"/>
    <property type="match status" value="1"/>
</dbReference>
<evidence type="ECO:0000313" key="2">
    <source>
        <dbReference type="Proteomes" id="UP000694402"/>
    </source>
</evidence>
<dbReference type="SUPFAM" id="SSF51658">
    <property type="entry name" value="Xylose isomerase-like"/>
    <property type="match status" value="1"/>
</dbReference>
<protein>
    <submittedName>
        <fullName evidence="1">Uncharacterized protein</fullName>
    </submittedName>
</protein>
<dbReference type="Proteomes" id="UP000694402">
    <property type="component" value="Unassembled WGS sequence"/>
</dbReference>
<proteinExistence type="predicted"/>
<evidence type="ECO:0000313" key="1">
    <source>
        <dbReference type="Ensembl" id="ENSOTSP00005047567.2"/>
    </source>
</evidence>
<accession>A0A8C8GAR2</accession>
<keyword evidence="2" id="KW-1185">Reference proteome</keyword>
<reference evidence="1" key="1">
    <citation type="submission" date="2025-08" db="UniProtKB">
        <authorList>
            <consortium name="Ensembl"/>
        </authorList>
    </citation>
    <scope>IDENTIFICATION</scope>
</reference>
<dbReference type="PANTHER" id="PTHR21445">
    <property type="entry name" value="ENDONUCLEASE IV ENDODEOXYRIBONUCLEASE IV"/>
    <property type="match status" value="1"/>
</dbReference>
<dbReference type="GO" id="GO:0008081">
    <property type="term" value="F:phosphoric diester hydrolase activity"/>
    <property type="evidence" value="ECO:0007669"/>
    <property type="project" value="TreeGrafter"/>
</dbReference>
<dbReference type="PANTHER" id="PTHR21445:SF0">
    <property type="entry name" value="APURINIC-APYRIMIDINIC ENDONUCLEASE"/>
    <property type="match status" value="1"/>
</dbReference>
<dbReference type="GO" id="GO:0006284">
    <property type="term" value="P:base-excision repair"/>
    <property type="evidence" value="ECO:0007669"/>
    <property type="project" value="TreeGrafter"/>
</dbReference>